<feature type="signal peptide" evidence="2">
    <location>
        <begin position="1"/>
        <end position="23"/>
    </location>
</feature>
<dbReference type="HOGENOM" id="CLU_1264766_0_0_4"/>
<dbReference type="AlphaFoldDB" id="C7RUA0"/>
<reference evidence="3" key="2">
    <citation type="submission" date="2009-09" db="EMBL/GenBank/DDBJ databases">
        <title>Complete sequence of chromosome of Candidatus Accumulibacter phosphatis clade IIA str. UW-1.</title>
        <authorList>
            <consortium name="US DOE Joint Genome Institute"/>
            <person name="Martin H.G."/>
            <person name="Ivanova N."/>
            <person name="Kunin V."/>
            <person name="Warnecke F."/>
            <person name="Barry K."/>
            <person name="He S."/>
            <person name="Salamov A."/>
            <person name="Szeto E."/>
            <person name="Dalin E."/>
            <person name="Pangilinan J.L."/>
            <person name="Lapidus A."/>
            <person name="Lowry S."/>
            <person name="Kyrpides N.C."/>
            <person name="McMahon K.D."/>
            <person name="Hugenholtz P."/>
        </authorList>
    </citation>
    <scope>NUCLEOTIDE SEQUENCE [LARGE SCALE GENOMIC DNA]</scope>
    <source>
        <strain evidence="3">UW-1</strain>
    </source>
</reference>
<evidence type="ECO:0000256" key="1">
    <source>
        <dbReference type="SAM" id="MobiDB-lite"/>
    </source>
</evidence>
<dbReference type="KEGG" id="app:CAP2UW1_2986"/>
<sequence precursor="true">MTAGRLRRHGLGLLAAALLAACAGQPAPEPESPPTPTLSKKVDEGAMLPLLGYLQLLLQMSPQELQRERGVLAAIPQTPATQVRLAMLLGQARGPGDLLRALGLLDGVLKSREPAAASLHPLARALASQYQERLKLESQNDKLLQQLKDSQRRSSELQEKLDALTDIERSLPVRPTPAGNAPGVPR</sequence>
<feature type="chain" id="PRO_5002983011" description="Permease" evidence="2">
    <location>
        <begin position="24"/>
        <end position="186"/>
    </location>
</feature>
<dbReference type="eggNOG" id="ENOG5032YJF">
    <property type="taxonomic scope" value="Bacteria"/>
</dbReference>
<feature type="region of interest" description="Disordered" evidence="1">
    <location>
        <begin position="166"/>
        <end position="186"/>
    </location>
</feature>
<evidence type="ECO:0008006" key="4">
    <source>
        <dbReference type="Google" id="ProtNLM"/>
    </source>
</evidence>
<dbReference type="OrthoDB" id="9181655at2"/>
<accession>C7RUA0</accession>
<evidence type="ECO:0000256" key="2">
    <source>
        <dbReference type="SAM" id="SignalP"/>
    </source>
</evidence>
<evidence type="ECO:0000313" key="3">
    <source>
        <dbReference type="EMBL" id="ACV36264.1"/>
    </source>
</evidence>
<dbReference type="EMBL" id="CP001715">
    <property type="protein sequence ID" value="ACV36264.1"/>
    <property type="molecule type" value="Genomic_DNA"/>
</dbReference>
<reference evidence="3" key="1">
    <citation type="submission" date="2009-08" db="EMBL/GenBank/DDBJ databases">
        <authorList>
            <consortium name="US DOE Joint Genome Institute"/>
            <person name="Lucas S."/>
            <person name="Copeland A."/>
            <person name="Lapidus A."/>
            <person name="Glavina del Rio T."/>
            <person name="Dalin E."/>
            <person name="Tice H."/>
            <person name="Bruce D."/>
            <person name="Barry K."/>
            <person name="Pitluck S."/>
            <person name="Lowry S."/>
            <person name="Larimer F."/>
            <person name="Land M."/>
            <person name="Hauser L."/>
            <person name="Kyrpides N."/>
            <person name="Ivanova N."/>
            <person name="McMahon K.D."/>
            <person name="Hugenholtz P."/>
        </authorList>
    </citation>
    <scope>NUCLEOTIDE SEQUENCE</scope>
    <source>
        <strain evidence="3">UW-1</strain>
    </source>
</reference>
<name>C7RUA0_ACCRE</name>
<organism evidence="3">
    <name type="scientific">Accumulibacter regalis</name>
    <dbReference type="NCBI Taxonomy" id="522306"/>
    <lineage>
        <taxon>Bacteria</taxon>
        <taxon>Pseudomonadati</taxon>
        <taxon>Pseudomonadota</taxon>
        <taxon>Betaproteobacteria</taxon>
        <taxon>Candidatus Accumulibacter</taxon>
    </lineage>
</organism>
<proteinExistence type="predicted"/>
<gene>
    <name evidence="3" type="ordered locus">CAP2UW1_2986</name>
</gene>
<dbReference type="STRING" id="522306.CAP2UW1_2986"/>
<protein>
    <recommendedName>
        <fullName evidence="4">Permease</fullName>
    </recommendedName>
</protein>
<dbReference type="PROSITE" id="PS51257">
    <property type="entry name" value="PROKAR_LIPOPROTEIN"/>
    <property type="match status" value="1"/>
</dbReference>
<keyword evidence="2" id="KW-0732">Signal</keyword>